<protein>
    <submittedName>
        <fullName evidence="7">BTAD domain-containing putative transcriptional regulator</fullName>
    </submittedName>
</protein>
<evidence type="ECO:0000256" key="5">
    <source>
        <dbReference type="PROSITE-ProRule" id="PRU01091"/>
    </source>
</evidence>
<dbReference type="PROSITE" id="PS51755">
    <property type="entry name" value="OMPR_PHOB"/>
    <property type="match status" value="1"/>
</dbReference>
<dbReference type="Gene3D" id="1.25.40.10">
    <property type="entry name" value="Tetratricopeptide repeat domain"/>
    <property type="match status" value="2"/>
</dbReference>
<reference evidence="8" key="1">
    <citation type="journal article" date="2019" name="Int. J. Syst. Evol. Microbiol.">
        <title>The Global Catalogue of Microorganisms (GCM) 10K type strain sequencing project: providing services to taxonomists for standard genome sequencing and annotation.</title>
        <authorList>
            <consortium name="The Broad Institute Genomics Platform"/>
            <consortium name="The Broad Institute Genome Sequencing Center for Infectious Disease"/>
            <person name="Wu L."/>
            <person name="Ma J."/>
        </authorList>
    </citation>
    <scope>NUCLEOTIDE SEQUENCE [LARGE SCALE GENOMIC DNA]</scope>
    <source>
        <strain evidence="8">CGMCC 4.7289</strain>
    </source>
</reference>
<evidence type="ECO:0000256" key="1">
    <source>
        <dbReference type="ARBA" id="ARBA00005820"/>
    </source>
</evidence>
<dbReference type="InterPro" id="IPR019734">
    <property type="entry name" value="TPR_rpt"/>
</dbReference>
<dbReference type="InterPro" id="IPR011990">
    <property type="entry name" value="TPR-like_helical_dom_sf"/>
</dbReference>
<dbReference type="EMBL" id="JBHSAY010000035">
    <property type="protein sequence ID" value="MFC4136852.1"/>
    <property type="molecule type" value="Genomic_DNA"/>
</dbReference>
<dbReference type="SUPFAM" id="SSF48452">
    <property type="entry name" value="TPR-like"/>
    <property type="match status" value="2"/>
</dbReference>
<dbReference type="SUPFAM" id="SSF52540">
    <property type="entry name" value="P-loop containing nucleoside triphosphate hydrolases"/>
    <property type="match status" value="1"/>
</dbReference>
<dbReference type="SMART" id="SM01043">
    <property type="entry name" value="BTAD"/>
    <property type="match status" value="1"/>
</dbReference>
<evidence type="ECO:0000256" key="4">
    <source>
        <dbReference type="ARBA" id="ARBA00023163"/>
    </source>
</evidence>
<comment type="similarity">
    <text evidence="1">Belongs to the AfsR/DnrI/RedD regulatory family.</text>
</comment>
<dbReference type="SMART" id="SM00862">
    <property type="entry name" value="Trans_reg_C"/>
    <property type="match status" value="1"/>
</dbReference>
<dbReference type="CDD" id="cd15831">
    <property type="entry name" value="BTAD"/>
    <property type="match status" value="1"/>
</dbReference>
<dbReference type="Proteomes" id="UP001595816">
    <property type="component" value="Unassembled WGS sequence"/>
</dbReference>
<comment type="caution">
    <text evidence="7">The sequence shown here is derived from an EMBL/GenBank/DDBJ whole genome shotgun (WGS) entry which is preliminary data.</text>
</comment>
<organism evidence="7 8">
    <name type="scientific">Hamadaea flava</name>
    <dbReference type="NCBI Taxonomy" id="1742688"/>
    <lineage>
        <taxon>Bacteria</taxon>
        <taxon>Bacillati</taxon>
        <taxon>Actinomycetota</taxon>
        <taxon>Actinomycetes</taxon>
        <taxon>Micromonosporales</taxon>
        <taxon>Micromonosporaceae</taxon>
        <taxon>Hamadaea</taxon>
    </lineage>
</organism>
<evidence type="ECO:0000256" key="2">
    <source>
        <dbReference type="ARBA" id="ARBA00023015"/>
    </source>
</evidence>
<dbReference type="PANTHER" id="PTHR35807:SF1">
    <property type="entry name" value="TRANSCRIPTIONAL REGULATOR REDD"/>
    <property type="match status" value="1"/>
</dbReference>
<dbReference type="InterPro" id="IPR005158">
    <property type="entry name" value="BTAD"/>
</dbReference>
<dbReference type="InterPro" id="IPR049945">
    <property type="entry name" value="AAA_22"/>
</dbReference>
<dbReference type="SMART" id="SM00382">
    <property type="entry name" value="AAA"/>
    <property type="match status" value="1"/>
</dbReference>
<dbReference type="Pfam" id="PF13401">
    <property type="entry name" value="AAA_22"/>
    <property type="match status" value="1"/>
</dbReference>
<feature type="DNA-binding region" description="OmpR/PhoB-type" evidence="5">
    <location>
        <begin position="1"/>
        <end position="94"/>
    </location>
</feature>
<evidence type="ECO:0000256" key="3">
    <source>
        <dbReference type="ARBA" id="ARBA00023125"/>
    </source>
</evidence>
<dbReference type="Gene3D" id="1.10.10.10">
    <property type="entry name" value="Winged helix-like DNA-binding domain superfamily/Winged helix DNA-binding domain"/>
    <property type="match status" value="1"/>
</dbReference>
<dbReference type="Pfam" id="PF03704">
    <property type="entry name" value="BTAD"/>
    <property type="match status" value="1"/>
</dbReference>
<keyword evidence="4" id="KW-0804">Transcription</keyword>
<sequence>MRFNLLGPLTVENTAGQPVPLPSAKQRTVLSALLLWPNEALTAADLMAALWDADPPASAAANVRTYVLRLRRLLEEPGTPPRIAARSGGYLVRVRPDERDVERFDAAAERGRAYLSSGDTTRARAELSEAAGLWRGEPLADVPPSPLLTRRIGLLRERRMLVAEDLAEATLRDGAIAEAVRLSRALLDDDPLRQRAWEQLMFGLYRLGDVPGALDAYRTARRVLVEQTGLDPGPRLQRLHDDILHHRDPVATVSSRPAVHDLPPAVEPFVGRAAETATILQDLHGDAGSVVALHGPGGVGKSALAVHVAHQLAARFPDGVLYLDLRGAKTGAIPVRPVDAIARLLRALGVPAAAVPSEEAEAAAAFRRHTAHRRLLLVLDNADSAAQVADLLPAGPAAAVITSRRHLATLPRGRHLAVEVLAERDAVELLGQAGAGQRIAADPGGARRVAELCGNLPLALRIAAARLASRPGWPLQAFVERLDDPARRLDELSYDDVGVRRTLRLGYEPLSEGGPHEQLCARAFRLIGEVPLAVVTVGATAALLGVAPRQAHEVLETLADQRLLEPRLPGRYELHDLLRILAGEDARARESAPERAAALVRLIESYAFAVEHATALLNGGWTPANSPSDPVRPAPDGPWSPPWSPLPGNAAEVPAWLDAEQPNIAAAVTRASEIGGVATRPAVRLAWLSYALFWRGGAPAEAHRLIERSLAMTAALDLTTEHAVTLYYRAKLRQAGGDAVGAEADLRSGAQLAGRLGDQLRRSGCLDALGNLFYLRGDPRQALRCHDQALRLRRTHGTPLHVAASLSNMADARFDAGRQRQALVGVREALEIARRINATGVEGAALAMLGQLEFRLGDAVAAQRTLAETIELTATTGDLPTQCEATLARCAVRLSVGRGDAVDDAAAARDLAGRIGDRYLRAVATHAMAVASGDDPRAHQPAEEAYAELKRLTGFRSPMYAAFFGL</sequence>
<evidence type="ECO:0000313" key="8">
    <source>
        <dbReference type="Proteomes" id="UP001595816"/>
    </source>
</evidence>
<dbReference type="InterPro" id="IPR016032">
    <property type="entry name" value="Sig_transdc_resp-reg_C-effctor"/>
</dbReference>
<accession>A0ABV8M0K8</accession>
<gene>
    <name evidence="7" type="ORF">ACFOZ4_40130</name>
</gene>
<keyword evidence="2" id="KW-0805">Transcription regulation</keyword>
<evidence type="ECO:0000259" key="6">
    <source>
        <dbReference type="PROSITE" id="PS51755"/>
    </source>
</evidence>
<dbReference type="InterPro" id="IPR027417">
    <property type="entry name" value="P-loop_NTPase"/>
</dbReference>
<dbReference type="Gene3D" id="3.40.50.300">
    <property type="entry name" value="P-loop containing nucleotide triphosphate hydrolases"/>
    <property type="match status" value="1"/>
</dbReference>
<dbReference type="InterPro" id="IPR051677">
    <property type="entry name" value="AfsR-DnrI-RedD_regulator"/>
</dbReference>
<dbReference type="RefSeq" id="WP_253761996.1">
    <property type="nucleotide sequence ID" value="NZ_JAMZDZ010000001.1"/>
</dbReference>
<dbReference type="InterPro" id="IPR003593">
    <property type="entry name" value="AAA+_ATPase"/>
</dbReference>
<dbReference type="PRINTS" id="PR00364">
    <property type="entry name" value="DISEASERSIST"/>
</dbReference>
<dbReference type="Pfam" id="PF00486">
    <property type="entry name" value="Trans_reg_C"/>
    <property type="match status" value="1"/>
</dbReference>
<dbReference type="SUPFAM" id="SSF46894">
    <property type="entry name" value="C-terminal effector domain of the bipartite response regulators"/>
    <property type="match status" value="1"/>
</dbReference>
<dbReference type="InterPro" id="IPR001867">
    <property type="entry name" value="OmpR/PhoB-type_DNA-bd"/>
</dbReference>
<evidence type="ECO:0000313" key="7">
    <source>
        <dbReference type="EMBL" id="MFC4136852.1"/>
    </source>
</evidence>
<proteinExistence type="inferred from homology"/>
<feature type="domain" description="OmpR/PhoB-type" evidence="6">
    <location>
        <begin position="1"/>
        <end position="94"/>
    </location>
</feature>
<name>A0ABV8M0K8_9ACTN</name>
<dbReference type="InterPro" id="IPR036388">
    <property type="entry name" value="WH-like_DNA-bd_sf"/>
</dbReference>
<dbReference type="PANTHER" id="PTHR35807">
    <property type="entry name" value="TRANSCRIPTIONAL REGULATOR REDD-RELATED"/>
    <property type="match status" value="1"/>
</dbReference>
<dbReference type="SMART" id="SM00028">
    <property type="entry name" value="TPR"/>
    <property type="match status" value="3"/>
</dbReference>
<keyword evidence="8" id="KW-1185">Reference proteome</keyword>
<keyword evidence="3 5" id="KW-0238">DNA-binding</keyword>